<evidence type="ECO:0000259" key="5">
    <source>
        <dbReference type="Pfam" id="PF12333"/>
    </source>
</evidence>
<feature type="domain" description="Pre-rRNA-processing protein Ipi1 N-terminal" evidence="5">
    <location>
        <begin position="185"/>
        <end position="264"/>
    </location>
</feature>
<dbReference type="PANTHER" id="PTHR16056:SF2">
    <property type="entry name" value="TESTIS-EXPRESSED PROTEIN 10"/>
    <property type="match status" value="1"/>
</dbReference>
<feature type="region of interest" description="Disordered" evidence="4">
    <location>
        <begin position="601"/>
        <end position="655"/>
    </location>
</feature>
<dbReference type="SUPFAM" id="SSF48371">
    <property type="entry name" value="ARM repeat"/>
    <property type="match status" value="1"/>
</dbReference>
<name>A0A0D2WVB9_CAPO3</name>
<feature type="compositionally biased region" description="Low complexity" evidence="4">
    <location>
        <begin position="71"/>
        <end position="80"/>
    </location>
</feature>
<accession>A0A0D2WVB9</accession>
<organism evidence="6 7">
    <name type="scientific">Capsaspora owczarzaki (strain ATCC 30864)</name>
    <dbReference type="NCBI Taxonomy" id="595528"/>
    <lineage>
        <taxon>Eukaryota</taxon>
        <taxon>Filasterea</taxon>
        <taxon>Capsaspora</taxon>
    </lineage>
</organism>
<feature type="region of interest" description="Disordered" evidence="4">
    <location>
        <begin position="325"/>
        <end position="358"/>
    </location>
</feature>
<proteinExistence type="inferred from homology"/>
<dbReference type="Proteomes" id="UP000008743">
    <property type="component" value="Unassembled WGS sequence"/>
</dbReference>
<evidence type="ECO:0000256" key="4">
    <source>
        <dbReference type="SAM" id="MobiDB-lite"/>
    </source>
</evidence>
<dbReference type="EMBL" id="KE346372">
    <property type="protein sequence ID" value="KJE96780.1"/>
    <property type="molecule type" value="Genomic_DNA"/>
</dbReference>
<evidence type="ECO:0000256" key="1">
    <source>
        <dbReference type="ARBA" id="ARBA00004123"/>
    </source>
</evidence>
<feature type="compositionally biased region" description="Low complexity" evidence="4">
    <location>
        <begin position="602"/>
        <end position="630"/>
    </location>
</feature>
<dbReference type="InParanoid" id="A0A0D2WVB9"/>
<feature type="region of interest" description="Disordered" evidence="4">
    <location>
        <begin position="50"/>
        <end position="80"/>
    </location>
</feature>
<evidence type="ECO:0000313" key="6">
    <source>
        <dbReference type="EMBL" id="KJE96780.1"/>
    </source>
</evidence>
<dbReference type="RefSeq" id="XP_004343774.1">
    <property type="nucleotide sequence ID" value="XM_004343724.2"/>
</dbReference>
<comment type="similarity">
    <text evidence="2">Belongs to the IPI1/TEX10 family.</text>
</comment>
<evidence type="ECO:0000256" key="3">
    <source>
        <dbReference type="ARBA" id="ARBA00023242"/>
    </source>
</evidence>
<keyword evidence="3" id="KW-0539">Nucleus</keyword>
<dbReference type="InterPro" id="IPR024679">
    <property type="entry name" value="Ipi1_N"/>
</dbReference>
<protein>
    <recommendedName>
        <fullName evidence="5">Pre-rRNA-processing protein Ipi1 N-terminal domain-containing protein</fullName>
    </recommendedName>
</protein>
<dbReference type="OrthoDB" id="361362at2759"/>
<sequence>MINMPAQSVVVHAERTQAQQAQINRMHLAAAAAPTVAPTLTAHAAEPAAPHGLAAAGQPSAPQHAHGRGPSADATASKSSSDKAAAAAAVEAQAMMMVEPITERGLSVGELLVQLRHYSPTVRKDAAFGLKELVLQYPYAMVNRASQLSAITERSVELISDVEGPVRRAVLGFLQALVARIDEEKMRPFFPLFMVHTCSAMTHIRDDIRLDSLLFLDLLLERYPRMIVAHSRDILPNFIELLSARGDTKPAGGAVSAKPGSTAAALAVAAASASATSTAAKLAATAGRTLLSNPAGALATTQSRASILLRLKVFLDACLKEPSETATSTTSTSSTSVSEEQTRQSSDDGDTAGSDSLPVFLDPATPLNQIWMQHSAGSRSWSNNGRAALTIHSASVYKFGAAMSFERMTATSLLQAMSTVGHNPDAASATQRSVGGKAVTSSSLIAPNTSIGDFSNPEHCLGFLSTVLPLLLEVWIECAPADIDTHAQATLSCMSVILSIVRQLCRHTTSLLRADDVGGEEASTSRRFVSSTTTARARSLPAEQLTEFRKHFMTYFPFGAGGDQRDPKRAALLRTMNISTCDIMSCFLEGVNPEDAVHHLASEASSEAPPQAQAPTNKQANSNSKKQQQNKSKKLYVSASGASSVGPSSTSMEDLLPRLPSQQQTQRTGGSNRSLTTAPWISDIVTFVSNVLSQEHHSGHRVSSDTASNELTNQHTTALFHTATALLHRVEPKLQVLLVTSAAEFHKHASRLSAASKISLRFLARVIFHYGAQAASGVPEEILETISTVVAGLPKLLWMLADDNPTFTGIILDLLLKMARHAPANVVREDAPPNQSPLASGSWLAPLQAALVPFMGVQAKDVWHFGPFLLLPPFIQRRFVELWAHLPPQTSSSFYDAVGACLVSPALNSNTATYLLETLYSSHAREFRRVSERAADATAHHHHLSASSEELQEEIKALAELTSCSLGVLFTSAVGYRRREWVALQQALPFKPTPAGLCTALMPVTGRAVTIVSPPLQQKWKDVATTPRFVRVFGRLGTDANVYTDQAKRYWHFRQHLLDSCSGVVHALPASQVVALASTVARAMDSTGALVDESGQPANARCLPSDAVFGLVSMWTALAPRVTTLGMLEHAILDSATFARVGQLGLIAIASALQEHQALHIAAGLRAVSSAVSAAVRVNSAVLISALELAQLSVESSGTAADALLRAVLELLQNAANRAAFIHARPMLDRLLQTCQASASVSQTLTASLSTEASLLQ</sequence>
<dbReference type="Pfam" id="PF12333">
    <property type="entry name" value="Ipi1_N"/>
    <property type="match status" value="1"/>
</dbReference>
<reference evidence="7" key="1">
    <citation type="submission" date="2011-02" db="EMBL/GenBank/DDBJ databases">
        <title>The Genome Sequence of Capsaspora owczarzaki ATCC 30864.</title>
        <authorList>
            <person name="Russ C."/>
            <person name="Cuomo C."/>
            <person name="Burger G."/>
            <person name="Gray M.W."/>
            <person name="Holland P.W.H."/>
            <person name="King N."/>
            <person name="Lang F.B.F."/>
            <person name="Roger A.J."/>
            <person name="Ruiz-Trillo I."/>
            <person name="Young S.K."/>
            <person name="Zeng Q."/>
            <person name="Gargeya S."/>
            <person name="Alvarado L."/>
            <person name="Berlin A."/>
            <person name="Chapman S.B."/>
            <person name="Chen Z."/>
            <person name="Freedman E."/>
            <person name="Gellesch M."/>
            <person name="Goldberg J."/>
            <person name="Griggs A."/>
            <person name="Gujja S."/>
            <person name="Heilman E."/>
            <person name="Heiman D."/>
            <person name="Howarth C."/>
            <person name="Mehta T."/>
            <person name="Neiman D."/>
            <person name="Pearson M."/>
            <person name="Roberts A."/>
            <person name="Saif S."/>
            <person name="Shea T."/>
            <person name="Shenoy N."/>
            <person name="Sisk P."/>
            <person name="Stolte C."/>
            <person name="Sykes S."/>
            <person name="White J."/>
            <person name="Yandava C."/>
            <person name="Haas B."/>
            <person name="Nusbaum C."/>
            <person name="Birren B."/>
        </authorList>
    </citation>
    <scope>NUCLEOTIDE SEQUENCE</scope>
    <source>
        <strain evidence="7">ATCC 30864</strain>
    </source>
</reference>
<dbReference type="eggNOG" id="KOG2149">
    <property type="taxonomic scope" value="Eukaryota"/>
</dbReference>
<gene>
    <name evidence="6" type="ORF">CAOG_007050</name>
</gene>
<dbReference type="PANTHER" id="PTHR16056">
    <property type="entry name" value="REGULATOR OF MICROTUBULE DYNAMICS PROTEIN"/>
    <property type="match status" value="1"/>
</dbReference>
<feature type="compositionally biased region" description="Low complexity" evidence="4">
    <location>
        <begin position="637"/>
        <end position="651"/>
    </location>
</feature>
<comment type="subcellular location">
    <subcellularLocation>
        <location evidence="1">Nucleus</location>
    </subcellularLocation>
</comment>
<dbReference type="GO" id="GO:0005634">
    <property type="term" value="C:nucleus"/>
    <property type="evidence" value="ECO:0007669"/>
    <property type="project" value="UniProtKB-SubCell"/>
</dbReference>
<dbReference type="AlphaFoldDB" id="A0A0D2WVB9"/>
<dbReference type="STRING" id="595528.A0A0D2WVB9"/>
<evidence type="ECO:0000256" key="2">
    <source>
        <dbReference type="ARBA" id="ARBA00006427"/>
    </source>
</evidence>
<evidence type="ECO:0000313" key="7">
    <source>
        <dbReference type="Proteomes" id="UP000008743"/>
    </source>
</evidence>
<feature type="compositionally biased region" description="Low complexity" evidence="4">
    <location>
        <begin position="325"/>
        <end position="339"/>
    </location>
</feature>
<dbReference type="InterPro" id="IPR016024">
    <property type="entry name" value="ARM-type_fold"/>
</dbReference>
<keyword evidence="7" id="KW-1185">Reference proteome</keyword>